<dbReference type="GO" id="GO:0005886">
    <property type="term" value="C:plasma membrane"/>
    <property type="evidence" value="ECO:0007669"/>
    <property type="project" value="TreeGrafter"/>
</dbReference>
<dbReference type="HOGENOM" id="CLU_000445_11_4_9"/>
<dbReference type="PROSITE" id="PS50887">
    <property type="entry name" value="GGDEF"/>
    <property type="match status" value="1"/>
</dbReference>
<dbReference type="InterPro" id="IPR029787">
    <property type="entry name" value="Nucleotide_cyclase"/>
</dbReference>
<dbReference type="FunFam" id="3.30.70.270:FF:000001">
    <property type="entry name" value="Diguanylate cyclase domain protein"/>
    <property type="match status" value="1"/>
</dbReference>
<dbReference type="STRING" id="439292.Bsel_0328"/>
<dbReference type="Gene3D" id="3.30.450.20">
    <property type="entry name" value="PAS domain"/>
    <property type="match status" value="1"/>
</dbReference>
<feature type="domain" description="GGDEF" evidence="1">
    <location>
        <begin position="190"/>
        <end position="318"/>
    </location>
</feature>
<organism evidence="2 3">
    <name type="scientific">Bacillus selenitireducens (strain ATCC 700615 / DSM 15326 / MLS10)</name>
    <dbReference type="NCBI Taxonomy" id="439292"/>
    <lineage>
        <taxon>Bacteria</taxon>
        <taxon>Bacillati</taxon>
        <taxon>Bacillota</taxon>
        <taxon>Bacilli</taxon>
        <taxon>Bacillales</taxon>
        <taxon>Bacillaceae</taxon>
        <taxon>Salisediminibacterium</taxon>
    </lineage>
</organism>
<reference evidence="2" key="1">
    <citation type="submission" date="2009-10" db="EMBL/GenBank/DDBJ databases">
        <title>Complete sequence of Bacillus selenitireducens MLS10.</title>
        <authorList>
            <consortium name="US DOE Joint Genome Institute"/>
            <person name="Lucas S."/>
            <person name="Copeland A."/>
            <person name="Lapidus A."/>
            <person name="Glavina del Rio T."/>
            <person name="Dalin E."/>
            <person name="Tice H."/>
            <person name="Bruce D."/>
            <person name="Goodwin L."/>
            <person name="Pitluck S."/>
            <person name="Sims D."/>
            <person name="Brettin T."/>
            <person name="Detter J.C."/>
            <person name="Han C."/>
            <person name="Larimer F."/>
            <person name="Land M."/>
            <person name="Hauser L."/>
            <person name="Kyrpides N."/>
            <person name="Ovchinnikova G."/>
            <person name="Stolz J."/>
        </authorList>
    </citation>
    <scope>NUCLEOTIDE SEQUENCE [LARGE SCALE GENOMIC DNA]</scope>
    <source>
        <strain evidence="2">MLS10</strain>
    </source>
</reference>
<dbReference type="Proteomes" id="UP000000271">
    <property type="component" value="Chromosome"/>
</dbReference>
<evidence type="ECO:0000259" key="1">
    <source>
        <dbReference type="PROSITE" id="PS50887"/>
    </source>
</evidence>
<dbReference type="PANTHER" id="PTHR45138">
    <property type="entry name" value="REGULATORY COMPONENTS OF SENSORY TRANSDUCTION SYSTEM"/>
    <property type="match status" value="1"/>
</dbReference>
<dbReference type="OrthoDB" id="9759607at2"/>
<dbReference type="Gene3D" id="3.30.70.270">
    <property type="match status" value="1"/>
</dbReference>
<dbReference type="RefSeq" id="WP_013171297.1">
    <property type="nucleotide sequence ID" value="NC_014219.1"/>
</dbReference>
<keyword evidence="3" id="KW-1185">Reference proteome</keyword>
<dbReference type="CDD" id="cd01949">
    <property type="entry name" value="GGDEF"/>
    <property type="match status" value="1"/>
</dbReference>
<dbReference type="InterPro" id="IPR050469">
    <property type="entry name" value="Diguanylate_Cyclase"/>
</dbReference>
<evidence type="ECO:0000313" key="3">
    <source>
        <dbReference type="Proteomes" id="UP000000271"/>
    </source>
</evidence>
<protein>
    <submittedName>
        <fullName evidence="2">Diguanylate cyclase</fullName>
    </submittedName>
</protein>
<dbReference type="Pfam" id="PF00990">
    <property type="entry name" value="GGDEF"/>
    <property type="match status" value="1"/>
</dbReference>
<dbReference type="SUPFAM" id="SSF55785">
    <property type="entry name" value="PYP-like sensor domain (PAS domain)"/>
    <property type="match status" value="1"/>
</dbReference>
<dbReference type="eggNOG" id="COG3706">
    <property type="taxonomic scope" value="Bacteria"/>
</dbReference>
<name>D6XWM6_BACIE</name>
<dbReference type="SMART" id="SM00267">
    <property type="entry name" value="GGDEF"/>
    <property type="match status" value="1"/>
</dbReference>
<dbReference type="EMBL" id="CP001791">
    <property type="protein sequence ID" value="ADH97868.1"/>
    <property type="molecule type" value="Genomic_DNA"/>
</dbReference>
<dbReference type="InterPro" id="IPR000160">
    <property type="entry name" value="GGDEF_dom"/>
</dbReference>
<dbReference type="PANTHER" id="PTHR45138:SF9">
    <property type="entry name" value="DIGUANYLATE CYCLASE DGCM-RELATED"/>
    <property type="match status" value="1"/>
</dbReference>
<dbReference type="NCBIfam" id="TIGR00254">
    <property type="entry name" value="GGDEF"/>
    <property type="match status" value="1"/>
</dbReference>
<dbReference type="KEGG" id="bse:Bsel_0328"/>
<sequence length="322" mass="37412">MNEQLNRAPCGYFVMNDAFRMIEANESFASLVKREHFELLDLNFQQLLTVASRVYFQTYFEPIMNIQGKVRELYLTLKVDGKSLPVLMSANAYGNTYECVVMEMSVRSEYETEMITARKNAEKVLQDTDEAYTSLLGVMNEHEQRKQELIRLNAELNELAITDNLTHLKNRRFFEDRLSYLLDLYEKEGVPFSICLIDVDEFKRFNDTFGHLAGDFVLKELAKIMESHIRNDDLVSRFGGEEFIILLPSVGVDVAIDVIERLRMAVEDHDWIDRQVTISCGLTECIIGDDHESILRRVDDALYRSKENGRNRVTLHRDDEQP</sequence>
<dbReference type="SUPFAM" id="SSF55073">
    <property type="entry name" value="Nucleotide cyclase"/>
    <property type="match status" value="1"/>
</dbReference>
<dbReference type="AlphaFoldDB" id="D6XWM6"/>
<gene>
    <name evidence="2" type="ordered locus">Bsel_0328</name>
</gene>
<dbReference type="GO" id="GO:1902201">
    <property type="term" value="P:negative regulation of bacterial-type flagellum-dependent cell motility"/>
    <property type="evidence" value="ECO:0007669"/>
    <property type="project" value="TreeGrafter"/>
</dbReference>
<dbReference type="GO" id="GO:0043709">
    <property type="term" value="P:cell adhesion involved in single-species biofilm formation"/>
    <property type="evidence" value="ECO:0007669"/>
    <property type="project" value="TreeGrafter"/>
</dbReference>
<accession>D6XWM6</accession>
<dbReference type="InterPro" id="IPR043128">
    <property type="entry name" value="Rev_trsase/Diguanyl_cyclase"/>
</dbReference>
<dbReference type="InterPro" id="IPR035965">
    <property type="entry name" value="PAS-like_dom_sf"/>
</dbReference>
<evidence type="ECO:0000313" key="2">
    <source>
        <dbReference type="EMBL" id="ADH97868.1"/>
    </source>
</evidence>
<proteinExistence type="predicted"/>
<dbReference type="GO" id="GO:0052621">
    <property type="term" value="F:diguanylate cyclase activity"/>
    <property type="evidence" value="ECO:0007669"/>
    <property type="project" value="TreeGrafter"/>
</dbReference>